<evidence type="ECO:0000256" key="3">
    <source>
        <dbReference type="ARBA" id="ARBA00022670"/>
    </source>
</evidence>
<keyword evidence="3 6" id="KW-0645">Protease</keyword>
<dbReference type="PANTHER" id="PTHR43330:SF27">
    <property type="entry name" value="METHIONINE AMINOPEPTIDASE"/>
    <property type="match status" value="1"/>
</dbReference>
<evidence type="ECO:0000256" key="7">
    <source>
        <dbReference type="RuleBase" id="RU003653"/>
    </source>
</evidence>
<feature type="binding site" evidence="6">
    <location>
        <position position="248"/>
    </location>
    <ligand>
        <name>a divalent metal cation</name>
        <dbReference type="ChEBI" id="CHEBI:60240"/>
        <label>2</label>
        <note>catalytic</note>
    </ligand>
</feature>
<keyword evidence="5 6" id="KW-0378">Hydrolase</keyword>
<dbReference type="AlphaFoldDB" id="A0A1G6IEH5"/>
<feature type="binding site" evidence="6">
    <location>
        <position position="191"/>
    </location>
    <ligand>
        <name>substrate</name>
    </ligand>
</feature>
<organism evidence="9 10">
    <name type="scientific">Niabella drilacis (strain DSM 25811 / CCM 8410 / CCUG 62505 / LMG 26954 / E90)</name>
    <dbReference type="NCBI Taxonomy" id="1285928"/>
    <lineage>
        <taxon>Bacteria</taxon>
        <taxon>Pseudomonadati</taxon>
        <taxon>Bacteroidota</taxon>
        <taxon>Chitinophagia</taxon>
        <taxon>Chitinophagales</taxon>
        <taxon>Chitinophagaceae</taxon>
        <taxon>Niabella</taxon>
    </lineage>
</organism>
<dbReference type="Gene3D" id="3.90.230.10">
    <property type="entry name" value="Creatinase/methionine aminopeptidase superfamily"/>
    <property type="match status" value="1"/>
</dbReference>
<feature type="binding site" evidence="6">
    <location>
        <position position="120"/>
    </location>
    <ligand>
        <name>a divalent metal cation</name>
        <dbReference type="ChEBI" id="CHEBI:60240"/>
        <label>1</label>
    </ligand>
</feature>
<protein>
    <recommendedName>
        <fullName evidence="6 7">Methionine aminopeptidase</fullName>
        <shortName evidence="6">MAP</shortName>
        <shortName evidence="6">MetAP</shortName>
        <ecNumber evidence="6 7">3.4.11.18</ecNumber>
    </recommendedName>
    <alternativeName>
        <fullName evidence="6">Peptidase M</fullName>
    </alternativeName>
</protein>
<dbReference type="EMBL" id="FMZO01000001">
    <property type="protein sequence ID" value="SDC04957.1"/>
    <property type="molecule type" value="Genomic_DNA"/>
</dbReference>
<proteinExistence type="inferred from homology"/>
<dbReference type="HAMAP" id="MF_01974">
    <property type="entry name" value="MetAP_1"/>
    <property type="match status" value="1"/>
</dbReference>
<comment type="subunit">
    <text evidence="6">Monomer.</text>
</comment>
<dbReference type="InterPro" id="IPR000994">
    <property type="entry name" value="Pept_M24"/>
</dbReference>
<evidence type="ECO:0000313" key="9">
    <source>
        <dbReference type="EMBL" id="SDC04957.1"/>
    </source>
</evidence>
<dbReference type="InterPro" id="IPR002467">
    <property type="entry name" value="Pept_M24A_MAP1"/>
</dbReference>
<evidence type="ECO:0000256" key="1">
    <source>
        <dbReference type="ARBA" id="ARBA00002521"/>
    </source>
</evidence>
<name>A0A1G6IEH5_NIADE</name>
<dbReference type="GO" id="GO:0006508">
    <property type="term" value="P:proteolysis"/>
    <property type="evidence" value="ECO:0007669"/>
    <property type="project" value="UniProtKB-KW"/>
</dbReference>
<comment type="cofactor">
    <cofactor evidence="6">
        <name>Co(2+)</name>
        <dbReference type="ChEBI" id="CHEBI:48828"/>
    </cofactor>
    <cofactor evidence="6">
        <name>Zn(2+)</name>
        <dbReference type="ChEBI" id="CHEBI:29105"/>
    </cofactor>
    <cofactor evidence="6">
        <name>Mn(2+)</name>
        <dbReference type="ChEBI" id="CHEBI:29035"/>
    </cofactor>
    <cofactor evidence="6">
        <name>Fe(2+)</name>
        <dbReference type="ChEBI" id="CHEBI:29033"/>
    </cofactor>
    <text evidence="6">Binds 2 divalent metal cations per subunit. Has a high-affinity and a low affinity metal-binding site. The true nature of the physiological cofactor is under debate. The enzyme is active with cobalt, zinc, manganese or divalent iron ions. Most likely, methionine aminopeptidases function as mononuclear Fe(2+)-metalloproteases under physiological conditions, and the catalytically relevant metal-binding site has been assigned to the histidine-containing high-affinity site.</text>
</comment>
<feature type="binding site" evidence="6">
    <location>
        <position position="184"/>
    </location>
    <ligand>
        <name>a divalent metal cation</name>
        <dbReference type="ChEBI" id="CHEBI:60240"/>
        <label>2</label>
        <note>catalytic</note>
    </ligand>
</feature>
<evidence type="ECO:0000259" key="8">
    <source>
        <dbReference type="Pfam" id="PF00557"/>
    </source>
</evidence>
<evidence type="ECO:0000313" key="10">
    <source>
        <dbReference type="Proteomes" id="UP000198757"/>
    </source>
</evidence>
<keyword evidence="10" id="KW-1185">Reference proteome</keyword>
<dbReference type="GO" id="GO:0004239">
    <property type="term" value="F:initiator methionyl aminopeptidase activity"/>
    <property type="evidence" value="ECO:0007669"/>
    <property type="project" value="UniProtKB-UniRule"/>
</dbReference>
<keyword evidence="4 6" id="KW-0479">Metal-binding</keyword>
<dbReference type="PANTHER" id="PTHR43330">
    <property type="entry name" value="METHIONINE AMINOPEPTIDASE"/>
    <property type="match status" value="1"/>
</dbReference>
<comment type="similarity">
    <text evidence="6">Belongs to the peptidase M24A family. Methionine aminopeptidase type 1 subfamily.</text>
</comment>
<dbReference type="EC" id="3.4.11.18" evidence="6 7"/>
<dbReference type="SUPFAM" id="SSF55920">
    <property type="entry name" value="Creatinase/aminopeptidase"/>
    <property type="match status" value="1"/>
</dbReference>
<dbReference type="Pfam" id="PF00557">
    <property type="entry name" value="Peptidase_M24"/>
    <property type="match status" value="1"/>
</dbReference>
<feature type="domain" description="Peptidase M24" evidence="8">
    <location>
        <begin position="26"/>
        <end position="254"/>
    </location>
</feature>
<dbReference type="InterPro" id="IPR036005">
    <property type="entry name" value="Creatinase/aminopeptidase-like"/>
</dbReference>
<comment type="catalytic activity">
    <reaction evidence="6 7">
        <text>Release of N-terminal amino acids, preferentially methionine, from peptides and arylamides.</text>
        <dbReference type="EC" id="3.4.11.18"/>
    </reaction>
</comment>
<dbReference type="CDD" id="cd01086">
    <property type="entry name" value="MetAP1"/>
    <property type="match status" value="1"/>
</dbReference>
<dbReference type="Proteomes" id="UP000198757">
    <property type="component" value="Unassembled WGS sequence"/>
</dbReference>
<evidence type="ECO:0000256" key="5">
    <source>
        <dbReference type="ARBA" id="ARBA00022801"/>
    </source>
</evidence>
<keyword evidence="2 6" id="KW-0031">Aminopeptidase</keyword>
<accession>A0A1G6IEH5</accession>
<feature type="binding site" evidence="6">
    <location>
        <position position="109"/>
    </location>
    <ligand>
        <name>a divalent metal cation</name>
        <dbReference type="ChEBI" id="CHEBI:60240"/>
        <label>1</label>
    </ligand>
</feature>
<dbReference type="GO" id="GO:0070006">
    <property type="term" value="F:metalloaminopeptidase activity"/>
    <property type="evidence" value="ECO:0007669"/>
    <property type="project" value="UniProtKB-UniRule"/>
</dbReference>
<dbReference type="InterPro" id="IPR001714">
    <property type="entry name" value="Pept_M24_MAP"/>
</dbReference>
<dbReference type="GO" id="GO:0005829">
    <property type="term" value="C:cytosol"/>
    <property type="evidence" value="ECO:0007669"/>
    <property type="project" value="TreeGrafter"/>
</dbReference>
<sequence length="284" mass="31297">MQSRNGSCGTFLMNNMVKIKSEDQVELMRRSALLVSKTLTEIAKILKPGITTISLDKTIGEFIGDHNAIPSFLNYNGYPFNSCISVNDVVVHGFPNKTELKPGDIVSIDVGVILDKWHGDHAYTFAIGEPAPEAQQLIAVTKESLYKGIEKATTGHRIGDIGFAIQYYTEKEHGYGVVRELVGHGLGQKMHEDPQVPNYGKRGTGMKLQSGMVLAIEPMINLGTKDVFTESDGWTVRTRDGSPSVHFEHDVCIRPGKADVLSNYATIEEAERQNPELFVCTLKS</sequence>
<dbReference type="NCBIfam" id="TIGR00500">
    <property type="entry name" value="met_pdase_I"/>
    <property type="match status" value="1"/>
</dbReference>
<feature type="binding site" evidence="6">
    <location>
        <position position="217"/>
    </location>
    <ligand>
        <name>a divalent metal cation</name>
        <dbReference type="ChEBI" id="CHEBI:60240"/>
        <label>2</label>
        <note>catalytic</note>
    </ligand>
</feature>
<feature type="binding site" evidence="6">
    <location>
        <position position="92"/>
    </location>
    <ligand>
        <name>substrate</name>
    </ligand>
</feature>
<evidence type="ECO:0000256" key="6">
    <source>
        <dbReference type="HAMAP-Rule" id="MF_01974"/>
    </source>
</evidence>
<dbReference type="GO" id="GO:0046872">
    <property type="term" value="F:metal ion binding"/>
    <property type="evidence" value="ECO:0007669"/>
    <property type="project" value="UniProtKB-UniRule"/>
</dbReference>
<evidence type="ECO:0000256" key="4">
    <source>
        <dbReference type="ARBA" id="ARBA00022723"/>
    </source>
</evidence>
<feature type="binding site" evidence="6">
    <location>
        <position position="120"/>
    </location>
    <ligand>
        <name>a divalent metal cation</name>
        <dbReference type="ChEBI" id="CHEBI:60240"/>
        <label>2</label>
        <note>catalytic</note>
    </ligand>
</feature>
<reference evidence="10" key="1">
    <citation type="submission" date="2016-10" db="EMBL/GenBank/DDBJ databases">
        <authorList>
            <person name="Varghese N."/>
            <person name="Submissions S."/>
        </authorList>
    </citation>
    <scope>NUCLEOTIDE SEQUENCE [LARGE SCALE GENOMIC DNA]</scope>
    <source>
        <strain evidence="10">DSM 25811 / CCM 8410 / LMG 26954 / E90</strain>
    </source>
</reference>
<evidence type="ECO:0000256" key="2">
    <source>
        <dbReference type="ARBA" id="ARBA00022438"/>
    </source>
</evidence>
<gene>
    <name evidence="6" type="primary">map</name>
    <name evidence="9" type="ORF">SAMN04487894_101197</name>
</gene>
<feature type="binding site" evidence="6">
    <location>
        <position position="248"/>
    </location>
    <ligand>
        <name>a divalent metal cation</name>
        <dbReference type="ChEBI" id="CHEBI:60240"/>
        <label>1</label>
    </ligand>
</feature>
<dbReference type="STRING" id="1285928.SAMN04487894_101197"/>
<dbReference type="PRINTS" id="PR00599">
    <property type="entry name" value="MAPEPTIDASE"/>
</dbReference>
<comment type="function">
    <text evidence="1 6">Removes the N-terminal methionine from nascent proteins. The N-terminal methionine is often cleaved when the second residue in the primary sequence is small and uncharged (Met-Ala-, Cys, Gly, Pro, Ser, Thr, or Val). Requires deformylation of the N(alpha)-formylated initiator methionine before it can be hydrolyzed.</text>
</comment>